<accession>A0A3M7PS91</accession>
<comment type="caution">
    <text evidence="1">The sequence shown here is derived from an EMBL/GenBank/DDBJ whole genome shotgun (WGS) entry which is preliminary data.</text>
</comment>
<protein>
    <submittedName>
        <fullName evidence="1">Uncharacterized protein</fullName>
    </submittedName>
</protein>
<gene>
    <name evidence="1" type="ORF">BpHYR1_037235</name>
</gene>
<proteinExistence type="predicted"/>
<keyword evidence="2" id="KW-1185">Reference proteome</keyword>
<evidence type="ECO:0000313" key="2">
    <source>
        <dbReference type="Proteomes" id="UP000276133"/>
    </source>
</evidence>
<evidence type="ECO:0000313" key="1">
    <source>
        <dbReference type="EMBL" id="RNA01900.1"/>
    </source>
</evidence>
<dbReference type="EMBL" id="REGN01009128">
    <property type="protein sequence ID" value="RNA01900.1"/>
    <property type="molecule type" value="Genomic_DNA"/>
</dbReference>
<reference evidence="1 2" key="1">
    <citation type="journal article" date="2018" name="Sci. Rep.">
        <title>Genomic signatures of local adaptation to the degree of environmental predictability in rotifers.</title>
        <authorList>
            <person name="Franch-Gras L."/>
            <person name="Hahn C."/>
            <person name="Garcia-Roger E.M."/>
            <person name="Carmona M.J."/>
            <person name="Serra M."/>
            <person name="Gomez A."/>
        </authorList>
    </citation>
    <scope>NUCLEOTIDE SEQUENCE [LARGE SCALE GENOMIC DNA]</scope>
    <source>
        <strain evidence="1">HYR1</strain>
    </source>
</reference>
<name>A0A3M7PS91_BRAPC</name>
<sequence length="65" mass="7747">MNNRNFTNFRKISVDFRVKSILFVAKSKIEFFRIKNNKNLSVNQKNLALWSQSIRRIPQMAFAQV</sequence>
<dbReference type="Proteomes" id="UP000276133">
    <property type="component" value="Unassembled WGS sequence"/>
</dbReference>
<organism evidence="1 2">
    <name type="scientific">Brachionus plicatilis</name>
    <name type="common">Marine rotifer</name>
    <name type="synonym">Brachionus muelleri</name>
    <dbReference type="NCBI Taxonomy" id="10195"/>
    <lineage>
        <taxon>Eukaryota</taxon>
        <taxon>Metazoa</taxon>
        <taxon>Spiralia</taxon>
        <taxon>Gnathifera</taxon>
        <taxon>Rotifera</taxon>
        <taxon>Eurotatoria</taxon>
        <taxon>Monogononta</taxon>
        <taxon>Pseudotrocha</taxon>
        <taxon>Ploima</taxon>
        <taxon>Brachionidae</taxon>
        <taxon>Brachionus</taxon>
    </lineage>
</organism>
<dbReference type="AlphaFoldDB" id="A0A3M7PS91"/>